<protein>
    <submittedName>
        <fullName evidence="2">Uncharacterized protein</fullName>
    </submittedName>
</protein>
<keyword evidence="3" id="KW-1185">Reference proteome</keyword>
<proteinExistence type="predicted"/>
<sequence length="65" mass="6614">MEACRLTMLLTIYVVVLLACAAFRATVALEDIGAIAPSPTMESAGAALGVPAALAAMGVLAAWFF</sequence>
<keyword evidence="1" id="KW-1133">Transmembrane helix</keyword>
<evidence type="ECO:0000256" key="1">
    <source>
        <dbReference type="SAM" id="Phobius"/>
    </source>
</evidence>
<dbReference type="EMBL" id="RXIC02000020">
    <property type="protein sequence ID" value="KAB1221351.1"/>
    <property type="molecule type" value="Genomic_DNA"/>
</dbReference>
<keyword evidence="1" id="KW-0812">Transmembrane</keyword>
<name>A0A6A1W810_9ROSI</name>
<comment type="caution">
    <text evidence="2">The sequence shown here is derived from an EMBL/GenBank/DDBJ whole genome shotgun (WGS) entry which is preliminary data.</text>
</comment>
<feature type="transmembrane region" description="Helical" evidence="1">
    <location>
        <begin position="44"/>
        <end position="64"/>
    </location>
</feature>
<reference evidence="2 3" key="1">
    <citation type="journal article" date="2019" name="Plant Biotechnol. J.">
        <title>The red bayberry genome and genetic basis of sex determination.</title>
        <authorList>
            <person name="Jia H.M."/>
            <person name="Jia H.J."/>
            <person name="Cai Q.L."/>
            <person name="Wang Y."/>
            <person name="Zhao H.B."/>
            <person name="Yang W.F."/>
            <person name="Wang G.Y."/>
            <person name="Li Y.H."/>
            <person name="Zhan D.L."/>
            <person name="Shen Y.T."/>
            <person name="Niu Q.F."/>
            <person name="Chang L."/>
            <person name="Qiu J."/>
            <person name="Zhao L."/>
            <person name="Xie H.B."/>
            <person name="Fu W.Y."/>
            <person name="Jin J."/>
            <person name="Li X.W."/>
            <person name="Jiao Y."/>
            <person name="Zhou C.C."/>
            <person name="Tu T."/>
            <person name="Chai C.Y."/>
            <person name="Gao J.L."/>
            <person name="Fan L.J."/>
            <person name="van de Weg E."/>
            <person name="Wang J.Y."/>
            <person name="Gao Z.S."/>
        </authorList>
    </citation>
    <scope>NUCLEOTIDE SEQUENCE [LARGE SCALE GENOMIC DNA]</scope>
    <source>
        <tissue evidence="2">Leaves</tissue>
    </source>
</reference>
<dbReference type="PROSITE" id="PS51257">
    <property type="entry name" value="PROKAR_LIPOPROTEIN"/>
    <property type="match status" value="1"/>
</dbReference>
<organism evidence="2 3">
    <name type="scientific">Morella rubra</name>
    <name type="common">Chinese bayberry</name>
    <dbReference type="NCBI Taxonomy" id="262757"/>
    <lineage>
        <taxon>Eukaryota</taxon>
        <taxon>Viridiplantae</taxon>
        <taxon>Streptophyta</taxon>
        <taxon>Embryophyta</taxon>
        <taxon>Tracheophyta</taxon>
        <taxon>Spermatophyta</taxon>
        <taxon>Magnoliopsida</taxon>
        <taxon>eudicotyledons</taxon>
        <taxon>Gunneridae</taxon>
        <taxon>Pentapetalae</taxon>
        <taxon>rosids</taxon>
        <taxon>fabids</taxon>
        <taxon>Fagales</taxon>
        <taxon>Myricaceae</taxon>
        <taxon>Morella</taxon>
    </lineage>
</organism>
<evidence type="ECO:0000313" key="2">
    <source>
        <dbReference type="EMBL" id="KAB1221351.1"/>
    </source>
</evidence>
<dbReference type="AlphaFoldDB" id="A0A6A1W810"/>
<evidence type="ECO:0000313" key="3">
    <source>
        <dbReference type="Proteomes" id="UP000516437"/>
    </source>
</evidence>
<dbReference type="OrthoDB" id="1735085at2759"/>
<accession>A0A6A1W810</accession>
<gene>
    <name evidence="2" type="ORF">CJ030_MR2G005408</name>
</gene>
<keyword evidence="1" id="KW-0472">Membrane</keyword>
<dbReference type="Proteomes" id="UP000516437">
    <property type="component" value="Chromosome 2"/>
</dbReference>